<evidence type="ECO:0000313" key="1">
    <source>
        <dbReference type="EMBL" id="SVC83738.1"/>
    </source>
</evidence>
<name>A0A382QFN1_9ZZZZ</name>
<organism evidence="1">
    <name type="scientific">marine metagenome</name>
    <dbReference type="NCBI Taxonomy" id="408172"/>
    <lineage>
        <taxon>unclassified sequences</taxon>
        <taxon>metagenomes</taxon>
        <taxon>ecological metagenomes</taxon>
    </lineage>
</organism>
<sequence>MLNLSANHSNKQQVWNVVEKEQIFL</sequence>
<proteinExistence type="predicted"/>
<reference evidence="1" key="1">
    <citation type="submission" date="2018-05" db="EMBL/GenBank/DDBJ databases">
        <authorList>
            <person name="Lanie J.A."/>
            <person name="Ng W.-L."/>
            <person name="Kazmierczak K.M."/>
            <person name="Andrzejewski T.M."/>
            <person name="Davidsen T.M."/>
            <person name="Wayne K.J."/>
            <person name="Tettelin H."/>
            <person name="Glass J.I."/>
            <person name="Rusch D."/>
            <person name="Podicherti R."/>
            <person name="Tsui H.-C.T."/>
            <person name="Winkler M.E."/>
        </authorList>
    </citation>
    <scope>NUCLEOTIDE SEQUENCE</scope>
</reference>
<dbReference type="AlphaFoldDB" id="A0A382QFN1"/>
<gene>
    <name evidence="1" type="ORF">METZ01_LOCUS336592</name>
</gene>
<accession>A0A382QFN1</accession>
<protein>
    <submittedName>
        <fullName evidence="1">Uncharacterized protein</fullName>
    </submittedName>
</protein>
<dbReference type="EMBL" id="UINC01113848">
    <property type="protein sequence ID" value="SVC83738.1"/>
    <property type="molecule type" value="Genomic_DNA"/>
</dbReference>